<sequence>MHREFDPQASSEYVGSHVRRLEAMRREAMVSRLADGSWNVGDDYLDRALRYEKLQRSRNPVRVAVLSWQRLEDLPQALGATWLDRKLIGKEPDGFVSAGFGAEVETALRTRRQWLIEQGLAREQGGQARYARNMLETLEARELARTVADISARTGLEHVDVKAGDKVEGVYRRVLTLHSGRFALIERSHEFALVTWRPVLERARGQLVTGQVGGEGISWSIGIKRGIGR</sequence>
<accession>A0ABY8JWT7</accession>
<proteinExistence type="predicted"/>
<dbReference type="RefSeq" id="WP_310885957.1">
    <property type="nucleotide sequence ID" value="NZ_CP121646.1"/>
</dbReference>
<dbReference type="Pfam" id="PF11843">
    <property type="entry name" value="DUF3363"/>
    <property type="match status" value="1"/>
</dbReference>
<evidence type="ECO:0000313" key="1">
    <source>
        <dbReference type="EMBL" id="WFU68187.1"/>
    </source>
</evidence>
<reference evidence="1 2" key="1">
    <citation type="submission" date="2023-04" db="EMBL/GenBank/DDBJ databases">
        <title>Australian commercial rhizobial inoculants.</title>
        <authorList>
            <person name="Kohlmeier M.G."/>
            <person name="O'Hara G.W."/>
            <person name="Colombi E."/>
            <person name="Ramsay J.P."/>
            <person name="Terpolilli J."/>
        </authorList>
    </citation>
    <scope>NUCLEOTIDE SEQUENCE [LARGE SCALE GENOMIC DNA]</scope>
    <source>
        <strain evidence="1 2">CB627</strain>
    </source>
</reference>
<keyword evidence="2" id="KW-1185">Reference proteome</keyword>
<dbReference type="EMBL" id="CP121646">
    <property type="protein sequence ID" value="WFU68187.1"/>
    <property type="molecule type" value="Genomic_DNA"/>
</dbReference>
<organism evidence="1 2">
    <name type="scientific">Bradyrhizobium brasilense</name>
    <dbReference type="NCBI Taxonomy" id="1419277"/>
    <lineage>
        <taxon>Bacteria</taxon>
        <taxon>Pseudomonadati</taxon>
        <taxon>Pseudomonadota</taxon>
        <taxon>Alphaproteobacteria</taxon>
        <taxon>Hyphomicrobiales</taxon>
        <taxon>Nitrobacteraceae</taxon>
        <taxon>Bradyrhizobium</taxon>
    </lineage>
</organism>
<dbReference type="InterPro" id="IPR021795">
    <property type="entry name" value="DUF3363"/>
</dbReference>
<dbReference type="Proteomes" id="UP001221546">
    <property type="component" value="Chromosome"/>
</dbReference>
<name>A0ABY8JWT7_9BRAD</name>
<protein>
    <submittedName>
        <fullName evidence="1">DUF3363 domain-containing protein</fullName>
    </submittedName>
</protein>
<evidence type="ECO:0000313" key="2">
    <source>
        <dbReference type="Proteomes" id="UP001221546"/>
    </source>
</evidence>
<gene>
    <name evidence="1" type="ORF">QA636_27300</name>
</gene>